<organism evidence="4 5">
    <name type="scientific">Acidipila rosea</name>
    <dbReference type="NCBI Taxonomy" id="768535"/>
    <lineage>
        <taxon>Bacteria</taxon>
        <taxon>Pseudomonadati</taxon>
        <taxon>Acidobacteriota</taxon>
        <taxon>Terriglobia</taxon>
        <taxon>Terriglobales</taxon>
        <taxon>Acidobacteriaceae</taxon>
        <taxon>Acidipila</taxon>
    </lineage>
</organism>
<feature type="signal peptide" evidence="2">
    <location>
        <begin position="1"/>
        <end position="21"/>
    </location>
</feature>
<feature type="domain" description="VWFA" evidence="3">
    <location>
        <begin position="127"/>
        <end position="300"/>
    </location>
</feature>
<comment type="caution">
    <text evidence="4">The sequence shown here is derived from an EMBL/GenBank/DDBJ whole genome shotgun (WGS) entry which is preliminary data.</text>
</comment>
<gene>
    <name evidence="4" type="ORF">C7378_2736</name>
</gene>
<dbReference type="InterPro" id="IPR002035">
    <property type="entry name" value="VWF_A"/>
</dbReference>
<keyword evidence="5" id="KW-1185">Reference proteome</keyword>
<feature type="chain" id="PRO_5020824850" evidence="2">
    <location>
        <begin position="22"/>
        <end position="367"/>
    </location>
</feature>
<dbReference type="SUPFAM" id="SSF53300">
    <property type="entry name" value="vWA-like"/>
    <property type="match status" value="1"/>
</dbReference>
<dbReference type="PROSITE" id="PS50234">
    <property type="entry name" value="VWFA"/>
    <property type="match status" value="1"/>
</dbReference>
<protein>
    <submittedName>
        <fullName evidence="4">VWFA-related protein</fullName>
    </submittedName>
</protein>
<keyword evidence="2" id="KW-0732">Signal</keyword>
<dbReference type="AlphaFoldDB" id="A0A4R1L533"/>
<name>A0A4R1L533_9BACT</name>
<dbReference type="SMART" id="SM00327">
    <property type="entry name" value="VWA"/>
    <property type="match status" value="1"/>
</dbReference>
<dbReference type="OrthoDB" id="110718at2"/>
<feature type="compositionally biased region" description="Low complexity" evidence="1">
    <location>
        <begin position="38"/>
        <end position="51"/>
    </location>
</feature>
<evidence type="ECO:0000313" key="4">
    <source>
        <dbReference type="EMBL" id="TCK72103.1"/>
    </source>
</evidence>
<dbReference type="Pfam" id="PF13519">
    <property type="entry name" value="VWA_2"/>
    <property type="match status" value="1"/>
</dbReference>
<evidence type="ECO:0000259" key="3">
    <source>
        <dbReference type="PROSITE" id="PS50234"/>
    </source>
</evidence>
<feature type="compositionally biased region" description="Polar residues" evidence="1">
    <location>
        <begin position="351"/>
        <end position="367"/>
    </location>
</feature>
<feature type="region of interest" description="Disordered" evidence="1">
    <location>
        <begin position="348"/>
        <end position="367"/>
    </location>
</feature>
<dbReference type="CDD" id="cd00198">
    <property type="entry name" value="vWFA"/>
    <property type="match status" value="1"/>
</dbReference>
<dbReference type="EMBL" id="SMGK01000004">
    <property type="protein sequence ID" value="TCK72103.1"/>
    <property type="molecule type" value="Genomic_DNA"/>
</dbReference>
<proteinExistence type="predicted"/>
<reference evidence="4 5" key="1">
    <citation type="submission" date="2019-03" db="EMBL/GenBank/DDBJ databases">
        <title>Genomic Encyclopedia of Type Strains, Phase IV (KMG-IV): sequencing the most valuable type-strain genomes for metagenomic binning, comparative biology and taxonomic classification.</title>
        <authorList>
            <person name="Goeker M."/>
        </authorList>
    </citation>
    <scope>NUCLEOTIDE SEQUENCE [LARGE SCALE GENOMIC DNA]</scope>
    <source>
        <strain evidence="4 5">DSM 103428</strain>
    </source>
</reference>
<dbReference type="InterPro" id="IPR036465">
    <property type="entry name" value="vWFA_dom_sf"/>
</dbReference>
<dbReference type="NCBIfam" id="TIGR03436">
    <property type="entry name" value="acidobact_VWFA"/>
    <property type="match status" value="1"/>
</dbReference>
<feature type="region of interest" description="Disordered" evidence="1">
    <location>
        <begin position="33"/>
        <end position="70"/>
    </location>
</feature>
<dbReference type="Proteomes" id="UP000295210">
    <property type="component" value="Unassembled WGS sequence"/>
</dbReference>
<evidence type="ECO:0000256" key="2">
    <source>
        <dbReference type="SAM" id="SignalP"/>
    </source>
</evidence>
<dbReference type="InterPro" id="IPR017802">
    <property type="entry name" value="VWFA-rel_acidobac-type"/>
</dbReference>
<evidence type="ECO:0000256" key="1">
    <source>
        <dbReference type="SAM" id="MobiDB-lite"/>
    </source>
</evidence>
<accession>A0A4R1L533</accession>
<sequence length="367" mass="39239">MRLCSSFLGTLLLAAFTLPLAAQQVPIPVPAEKQPSLTVDTDPVPSPDAAVPAPPMQKEQQGGAAVQRGAGGGYTIRRDVEEVVLNATVLDQNGRLVNTLTKDDFKVYEDNVLQTIAAFQHSDLPVSMGILVDNSGSMHDKRGAVNAAALDLVRASNPEDEAFIVNFSDEAFIDQEFTSNISKLQDGLSHIDAKGGTALYDAVVASADELSKGAKQPKQVLLVITDGEDNASSLTLEQTIRRIQDLQGPVVYSIGLLFGSDSSRESHRAQRALQLLSDETGGIAFFPKNLGQVDAIANEVARDIRSQYTIGYHSTKPASLGGYRVVRVEAHAPHMKLIVRTRSGYYPRSAGSKTAQGSGITLQSGQQ</sequence>
<dbReference type="Gene3D" id="3.40.50.410">
    <property type="entry name" value="von Willebrand factor, type A domain"/>
    <property type="match status" value="1"/>
</dbReference>
<evidence type="ECO:0000313" key="5">
    <source>
        <dbReference type="Proteomes" id="UP000295210"/>
    </source>
</evidence>